<keyword evidence="3" id="KW-1185">Reference proteome</keyword>
<name>A0A9E6SUC2_9ACTN</name>
<dbReference type="EMBL" id="WPCR01000009">
    <property type="protein sequence ID" value="NHM14643.1"/>
    <property type="molecule type" value="Genomic_DNA"/>
</dbReference>
<reference evidence="2" key="2">
    <citation type="submission" date="2021-04" db="EMBL/GenBank/DDBJ databases">
        <title>Novel species in family Eggerthellaceae.</title>
        <authorList>
            <person name="Zhang G."/>
        </authorList>
    </citation>
    <scope>NUCLEOTIDE SEQUENCE</scope>
    <source>
        <strain evidence="2">Zg-886</strain>
    </source>
</reference>
<dbReference type="RefSeq" id="WP_165060987.1">
    <property type="nucleotide sequence ID" value="NZ_CP072829.1"/>
</dbReference>
<evidence type="ECO:0000313" key="1">
    <source>
        <dbReference type="EMBL" id="NHM14643.1"/>
    </source>
</evidence>
<dbReference type="Proteomes" id="UP000636394">
    <property type="component" value="Unassembled WGS sequence"/>
</dbReference>
<evidence type="ECO:0000313" key="2">
    <source>
        <dbReference type="EMBL" id="QTU84321.1"/>
    </source>
</evidence>
<sequence length="182" mass="18947">MAKPHGSVRIGPISLFTLIITLCLAVMAVLTVTTAQASYSLTARQADAVTMLYRDERAAQLFVSKIDEALSVGTKDKSFSTADFEAGLDEIVASTVKELGDGAPAIEADWMAAYDACAAAGVDMVGVEKPLVGAVSATISGQDGRSLQIVVGITPDSTCELLSWKAVSTWTEEGAGETLWAG</sequence>
<organism evidence="2 4">
    <name type="scientific">Xiamenia xianingshaonis</name>
    <dbReference type="NCBI Taxonomy" id="2682776"/>
    <lineage>
        <taxon>Bacteria</taxon>
        <taxon>Bacillati</taxon>
        <taxon>Actinomycetota</taxon>
        <taxon>Coriobacteriia</taxon>
        <taxon>Eggerthellales</taxon>
        <taxon>Eggerthellaceae</taxon>
        <taxon>Xiamenia</taxon>
    </lineage>
</organism>
<dbReference type="Proteomes" id="UP000671910">
    <property type="component" value="Chromosome"/>
</dbReference>
<reference evidence="1 3" key="1">
    <citation type="submission" date="2019-11" db="EMBL/GenBank/DDBJ databases">
        <title>Eggerthellaceae novel genus isolated from the rectal contents of marmort.</title>
        <authorList>
            <person name="Zhang G."/>
        </authorList>
    </citation>
    <scope>NUCLEOTIDE SEQUENCE [LARGE SCALE GENOMIC DNA]</scope>
    <source>
        <strain evidence="3">zg-886</strain>
        <strain evidence="1">Zg-886</strain>
    </source>
</reference>
<dbReference type="KEGG" id="ebz:J7S26_08260"/>
<proteinExistence type="predicted"/>
<dbReference type="EMBL" id="CP072829">
    <property type="protein sequence ID" value="QTU84321.1"/>
    <property type="molecule type" value="Genomic_DNA"/>
</dbReference>
<evidence type="ECO:0000313" key="4">
    <source>
        <dbReference type="Proteomes" id="UP000671910"/>
    </source>
</evidence>
<protein>
    <submittedName>
        <fullName evidence="2">Uncharacterized protein</fullName>
    </submittedName>
</protein>
<dbReference type="AlphaFoldDB" id="A0A9E6SUC2"/>
<accession>A0A9E6SUC2</accession>
<evidence type="ECO:0000313" key="3">
    <source>
        <dbReference type="Proteomes" id="UP000636394"/>
    </source>
</evidence>
<gene>
    <name evidence="1" type="ORF">GMI68_07695</name>
    <name evidence="2" type="ORF">J7S26_08260</name>
</gene>